<evidence type="ECO:0000259" key="2">
    <source>
        <dbReference type="Pfam" id="PF11141"/>
    </source>
</evidence>
<evidence type="ECO:0000256" key="1">
    <source>
        <dbReference type="SAM" id="Phobius"/>
    </source>
</evidence>
<comment type="caution">
    <text evidence="3">The sequence shown here is derived from an EMBL/GenBank/DDBJ whole genome shotgun (WGS) entry which is preliminary data.</text>
</comment>
<sequence length="361" mass="40145">MHPWQDVLNFWHRHERHIGLGALVLGFILDSFLLTRPDQLLDNVILLSYLAIAGGVILLMTMRAARGSAENKLAPFLPVLLQFCFGSLSSGLLVLYFRSGTIAQSLLFFMFLGALLVGNEFLKSRYAQFRFNIAIYYLLLLCYVELTVPVLLHSIGPLVFLLSGAVSIGVIAAYLWVLLVCARKELVHHIRPAGVSVALIFAAFNVLYFINVIPPVPLAMRELGIYHSVLKHSGGGYTALYEPAPWWEVWRSTSGQYVITATSRSAFCFSSVFAPTDLTAPIYHRWEYYNPAIKEWEERSRLAFPISGGRSEGYRGFSIKTGLTAGEWRCDVETASGALIGRASFTVVESPVTPSLSQKTL</sequence>
<feature type="transmembrane region" description="Helical" evidence="1">
    <location>
        <begin position="158"/>
        <end position="181"/>
    </location>
</feature>
<accession>A0A1F6EKG2</accession>
<dbReference type="EMBL" id="MFMA01000007">
    <property type="protein sequence ID" value="OGG74127.1"/>
    <property type="molecule type" value="Genomic_DNA"/>
</dbReference>
<proteinExistence type="predicted"/>
<feature type="transmembrane region" description="Helical" evidence="1">
    <location>
        <begin position="18"/>
        <end position="34"/>
    </location>
</feature>
<dbReference type="Proteomes" id="UP000178427">
    <property type="component" value="Unassembled WGS sequence"/>
</dbReference>
<feature type="transmembrane region" description="Helical" evidence="1">
    <location>
        <begin position="40"/>
        <end position="61"/>
    </location>
</feature>
<dbReference type="AlphaFoldDB" id="A0A1F6EKG2"/>
<dbReference type="Pfam" id="PF11141">
    <property type="entry name" value="DUF2914"/>
    <property type="match status" value="1"/>
</dbReference>
<keyword evidence="1" id="KW-1133">Transmembrane helix</keyword>
<reference evidence="3 4" key="1">
    <citation type="journal article" date="2016" name="Nat. Commun.">
        <title>Thousands of microbial genomes shed light on interconnected biogeochemical processes in an aquifer system.</title>
        <authorList>
            <person name="Anantharaman K."/>
            <person name="Brown C.T."/>
            <person name="Hug L.A."/>
            <person name="Sharon I."/>
            <person name="Castelle C.J."/>
            <person name="Probst A.J."/>
            <person name="Thomas B.C."/>
            <person name="Singh A."/>
            <person name="Wilkins M.J."/>
            <person name="Karaoz U."/>
            <person name="Brodie E.L."/>
            <person name="Williams K.H."/>
            <person name="Hubbard S.S."/>
            <person name="Banfield J.F."/>
        </authorList>
    </citation>
    <scope>NUCLEOTIDE SEQUENCE [LARGE SCALE GENOMIC DNA]</scope>
</reference>
<organism evidence="3 4">
    <name type="scientific">Candidatus Kaiserbacteria bacterium RIFCSPLOWO2_01_FULL_54_20</name>
    <dbReference type="NCBI Taxonomy" id="1798513"/>
    <lineage>
        <taxon>Bacteria</taxon>
        <taxon>Candidatus Kaiseribacteriota</taxon>
    </lineage>
</organism>
<gene>
    <name evidence="3" type="ORF">A3A40_01585</name>
</gene>
<feature type="transmembrane region" description="Helical" evidence="1">
    <location>
        <begin position="102"/>
        <end position="122"/>
    </location>
</feature>
<keyword evidence="1" id="KW-0472">Membrane</keyword>
<dbReference type="InterPro" id="IPR022606">
    <property type="entry name" value="DUF2914"/>
</dbReference>
<evidence type="ECO:0000313" key="3">
    <source>
        <dbReference type="EMBL" id="OGG74127.1"/>
    </source>
</evidence>
<evidence type="ECO:0000313" key="4">
    <source>
        <dbReference type="Proteomes" id="UP000178427"/>
    </source>
</evidence>
<feature type="transmembrane region" description="Helical" evidence="1">
    <location>
        <begin position="134"/>
        <end position="152"/>
    </location>
</feature>
<keyword evidence="1" id="KW-0812">Transmembrane</keyword>
<dbReference type="STRING" id="1798513.A3A40_01585"/>
<name>A0A1F6EKG2_9BACT</name>
<feature type="transmembrane region" description="Helical" evidence="1">
    <location>
        <begin position="73"/>
        <end position="96"/>
    </location>
</feature>
<feature type="transmembrane region" description="Helical" evidence="1">
    <location>
        <begin position="193"/>
        <end position="213"/>
    </location>
</feature>
<feature type="domain" description="DUF2914" evidence="2">
    <location>
        <begin position="281"/>
        <end position="347"/>
    </location>
</feature>
<protein>
    <recommendedName>
        <fullName evidence="2">DUF2914 domain-containing protein</fullName>
    </recommendedName>
</protein>